<dbReference type="AlphaFoldDB" id="A0A845EAC3"/>
<gene>
    <name evidence="1" type="ORF">GLV98_02025</name>
</gene>
<dbReference type="RefSeq" id="WP_160911597.1">
    <property type="nucleotide sequence ID" value="NZ_WMEZ01000001.1"/>
</dbReference>
<accession>A0A845EAC3</accession>
<reference evidence="1 2" key="1">
    <citation type="submission" date="2019-11" db="EMBL/GenBank/DDBJ databases">
        <title>Genome sequences of 17 halophilic strains isolated from different environments.</title>
        <authorList>
            <person name="Furrow R.E."/>
        </authorList>
    </citation>
    <scope>NUCLEOTIDE SEQUENCE [LARGE SCALE GENOMIC DNA]</scope>
    <source>
        <strain evidence="1 2">22505_10_Sand</strain>
    </source>
</reference>
<organism evidence="1 2">
    <name type="scientific">Halobacillus litoralis</name>
    <dbReference type="NCBI Taxonomy" id="45668"/>
    <lineage>
        <taxon>Bacteria</taxon>
        <taxon>Bacillati</taxon>
        <taxon>Bacillota</taxon>
        <taxon>Bacilli</taxon>
        <taxon>Bacillales</taxon>
        <taxon>Bacillaceae</taxon>
        <taxon>Halobacillus</taxon>
    </lineage>
</organism>
<evidence type="ECO:0000313" key="2">
    <source>
        <dbReference type="Proteomes" id="UP000447393"/>
    </source>
</evidence>
<dbReference type="Proteomes" id="UP000447393">
    <property type="component" value="Unassembled WGS sequence"/>
</dbReference>
<name>A0A845EAC3_9BACI</name>
<comment type="caution">
    <text evidence="1">The sequence shown here is derived from an EMBL/GenBank/DDBJ whole genome shotgun (WGS) entry which is preliminary data.</text>
</comment>
<protein>
    <submittedName>
        <fullName evidence="1">Uncharacterized protein</fullName>
    </submittedName>
</protein>
<evidence type="ECO:0000313" key="1">
    <source>
        <dbReference type="EMBL" id="MYL48238.1"/>
    </source>
</evidence>
<dbReference type="EMBL" id="WMEZ01000001">
    <property type="protein sequence ID" value="MYL48238.1"/>
    <property type="molecule type" value="Genomic_DNA"/>
</dbReference>
<sequence length="52" mass="5804">MEFTLDAVILAAGIALAGYFTGQGLKNFGQKDPMNEHLDQTIREHLEKGERK</sequence>
<proteinExistence type="predicted"/>